<feature type="chain" id="PRO_5003236560" evidence="1">
    <location>
        <begin position="22"/>
        <end position="199"/>
    </location>
</feature>
<dbReference type="EMBL" id="GL732528">
    <property type="protein sequence ID" value="EFX86895.1"/>
    <property type="molecule type" value="Genomic_DNA"/>
</dbReference>
<keyword evidence="1" id="KW-0732">Signal</keyword>
<reference evidence="2 3" key="1">
    <citation type="journal article" date="2011" name="Science">
        <title>The ecoresponsive genome of Daphnia pulex.</title>
        <authorList>
            <person name="Colbourne J.K."/>
            <person name="Pfrender M.E."/>
            <person name="Gilbert D."/>
            <person name="Thomas W.K."/>
            <person name="Tucker A."/>
            <person name="Oakley T.H."/>
            <person name="Tokishita S."/>
            <person name="Aerts A."/>
            <person name="Arnold G.J."/>
            <person name="Basu M.K."/>
            <person name="Bauer D.J."/>
            <person name="Caceres C.E."/>
            <person name="Carmel L."/>
            <person name="Casola C."/>
            <person name="Choi J.H."/>
            <person name="Detter J.C."/>
            <person name="Dong Q."/>
            <person name="Dusheyko S."/>
            <person name="Eads B.D."/>
            <person name="Frohlich T."/>
            <person name="Geiler-Samerotte K.A."/>
            <person name="Gerlach D."/>
            <person name="Hatcher P."/>
            <person name="Jogdeo S."/>
            <person name="Krijgsveld J."/>
            <person name="Kriventseva E.V."/>
            <person name="Kultz D."/>
            <person name="Laforsch C."/>
            <person name="Lindquist E."/>
            <person name="Lopez J."/>
            <person name="Manak J.R."/>
            <person name="Muller J."/>
            <person name="Pangilinan J."/>
            <person name="Patwardhan R.P."/>
            <person name="Pitluck S."/>
            <person name="Pritham E.J."/>
            <person name="Rechtsteiner A."/>
            <person name="Rho M."/>
            <person name="Rogozin I.B."/>
            <person name="Sakarya O."/>
            <person name="Salamov A."/>
            <person name="Schaack S."/>
            <person name="Shapiro H."/>
            <person name="Shiga Y."/>
            <person name="Skalitzky C."/>
            <person name="Smith Z."/>
            <person name="Souvorov A."/>
            <person name="Sung W."/>
            <person name="Tang Z."/>
            <person name="Tsuchiya D."/>
            <person name="Tu H."/>
            <person name="Vos H."/>
            <person name="Wang M."/>
            <person name="Wolf Y.I."/>
            <person name="Yamagata H."/>
            <person name="Yamada T."/>
            <person name="Ye Y."/>
            <person name="Shaw J.R."/>
            <person name="Andrews J."/>
            <person name="Crease T.J."/>
            <person name="Tang H."/>
            <person name="Lucas S.M."/>
            <person name="Robertson H.M."/>
            <person name="Bork P."/>
            <person name="Koonin E.V."/>
            <person name="Zdobnov E.M."/>
            <person name="Grigoriev I.V."/>
            <person name="Lynch M."/>
            <person name="Boore J.L."/>
        </authorList>
    </citation>
    <scope>NUCLEOTIDE SEQUENCE [LARGE SCALE GENOMIC DNA]</scope>
</reference>
<dbReference type="InParanoid" id="E9G0F2"/>
<protein>
    <submittedName>
        <fullName evidence="2">Uncharacterized protein</fullName>
    </submittedName>
</protein>
<dbReference type="HOGENOM" id="CLU_082227_0_0_1"/>
<proteinExistence type="predicted"/>
<evidence type="ECO:0000313" key="3">
    <source>
        <dbReference type="Proteomes" id="UP000000305"/>
    </source>
</evidence>
<dbReference type="KEGG" id="dpx:DAPPUDRAFT_97049"/>
<evidence type="ECO:0000256" key="1">
    <source>
        <dbReference type="SAM" id="SignalP"/>
    </source>
</evidence>
<feature type="signal peptide" evidence="1">
    <location>
        <begin position="1"/>
        <end position="21"/>
    </location>
</feature>
<sequence length="199" mass="22207">MTAITFKLSLLLLVLCATTNGQKITVMWPTVVTSTLTVTTITNTICLSLDFAAGPIPQCRRRRRQLWVEKPILAPAEEQSAWPLFIQPTNSLRVEPTAVPSFRSAQLNSGLNGGAYLQPSFLGASNDYQQRMHKYLDFVSLPNIFYRNRPMEKQSRTSKKTTVVYTRSKTVTENEMTTKTNTIGISGCTPSPLPFDICV</sequence>
<dbReference type="AlphaFoldDB" id="E9G0F2"/>
<dbReference type="Proteomes" id="UP000000305">
    <property type="component" value="Unassembled WGS sequence"/>
</dbReference>
<accession>E9G0F2</accession>
<name>E9G0F2_DAPPU</name>
<keyword evidence="3" id="KW-1185">Reference proteome</keyword>
<evidence type="ECO:0000313" key="2">
    <source>
        <dbReference type="EMBL" id="EFX86895.1"/>
    </source>
</evidence>
<gene>
    <name evidence="2" type="ORF">DAPPUDRAFT_97049</name>
</gene>
<dbReference type="OrthoDB" id="6376591at2759"/>
<organism evidence="2 3">
    <name type="scientific">Daphnia pulex</name>
    <name type="common">Water flea</name>
    <dbReference type="NCBI Taxonomy" id="6669"/>
    <lineage>
        <taxon>Eukaryota</taxon>
        <taxon>Metazoa</taxon>
        <taxon>Ecdysozoa</taxon>
        <taxon>Arthropoda</taxon>
        <taxon>Crustacea</taxon>
        <taxon>Branchiopoda</taxon>
        <taxon>Diplostraca</taxon>
        <taxon>Cladocera</taxon>
        <taxon>Anomopoda</taxon>
        <taxon>Daphniidae</taxon>
        <taxon>Daphnia</taxon>
    </lineage>
</organism>
<dbReference type="PhylomeDB" id="E9G0F2"/>